<feature type="transmembrane region" description="Helical" evidence="17">
    <location>
        <begin position="718"/>
        <end position="739"/>
    </location>
</feature>
<comment type="similarity">
    <text evidence="4 15">Belongs to the peptidase M28 family.</text>
</comment>
<dbReference type="PANTHER" id="PTHR12147">
    <property type="entry name" value="METALLOPEPTIDASE M28 FAMILY MEMBER"/>
    <property type="match status" value="1"/>
</dbReference>
<reference evidence="21 22" key="1">
    <citation type="journal article" date="2021" name="Environ. Microbiol.">
        <title>Gene family expansions and transcriptome signatures uncover fungal adaptations to wood decay.</title>
        <authorList>
            <person name="Hage H."/>
            <person name="Miyauchi S."/>
            <person name="Viragh M."/>
            <person name="Drula E."/>
            <person name="Min B."/>
            <person name="Chaduli D."/>
            <person name="Navarro D."/>
            <person name="Favel A."/>
            <person name="Norest M."/>
            <person name="Lesage-Meessen L."/>
            <person name="Balint B."/>
            <person name="Merenyi Z."/>
            <person name="de Eugenio L."/>
            <person name="Morin E."/>
            <person name="Martinez A.T."/>
            <person name="Baldrian P."/>
            <person name="Stursova M."/>
            <person name="Martinez M.J."/>
            <person name="Novotny C."/>
            <person name="Magnuson J.K."/>
            <person name="Spatafora J.W."/>
            <person name="Maurice S."/>
            <person name="Pangilinan J."/>
            <person name="Andreopoulos W."/>
            <person name="LaButti K."/>
            <person name="Hundley H."/>
            <person name="Na H."/>
            <person name="Kuo A."/>
            <person name="Barry K."/>
            <person name="Lipzen A."/>
            <person name="Henrissat B."/>
            <person name="Riley R."/>
            <person name="Ahrendt S."/>
            <person name="Nagy L.G."/>
            <person name="Grigoriev I.V."/>
            <person name="Martin F."/>
            <person name="Rosso M.N."/>
        </authorList>
    </citation>
    <scope>NUCLEOTIDE SEQUENCE [LARGE SCALE GENOMIC DNA]</scope>
    <source>
        <strain evidence="21 22">CIRM-BRFM 1785</strain>
    </source>
</reference>
<evidence type="ECO:0000256" key="13">
    <source>
        <dbReference type="ARBA" id="ARBA00023136"/>
    </source>
</evidence>
<evidence type="ECO:0000313" key="22">
    <source>
        <dbReference type="Proteomes" id="UP000814176"/>
    </source>
</evidence>
<keyword evidence="10 15" id="KW-0862">Zinc</keyword>
<feature type="transmembrane region" description="Helical" evidence="17">
    <location>
        <begin position="399"/>
        <end position="431"/>
    </location>
</feature>
<accession>A0ABQ8K9H0</accession>
<dbReference type="GeneID" id="72005236"/>
<feature type="compositionally biased region" description="Acidic residues" evidence="16">
    <location>
        <begin position="641"/>
        <end position="652"/>
    </location>
</feature>
<evidence type="ECO:0000313" key="21">
    <source>
        <dbReference type="EMBL" id="KAH9833605.1"/>
    </source>
</evidence>
<evidence type="ECO:0000256" key="14">
    <source>
        <dbReference type="ARBA" id="ARBA00023180"/>
    </source>
</evidence>
<evidence type="ECO:0000259" key="19">
    <source>
        <dbReference type="Pfam" id="PF22250"/>
    </source>
</evidence>
<feature type="transmembrane region" description="Helical" evidence="17">
    <location>
        <begin position="532"/>
        <end position="553"/>
    </location>
</feature>
<feature type="region of interest" description="Disordered" evidence="16">
    <location>
        <begin position="621"/>
        <end position="654"/>
    </location>
</feature>
<feature type="domain" description="Peptidase M28" evidence="18">
    <location>
        <begin position="179"/>
        <end position="362"/>
    </location>
</feature>
<name>A0ABQ8K9H0_9APHY</name>
<evidence type="ECO:0000256" key="11">
    <source>
        <dbReference type="ARBA" id="ARBA00022989"/>
    </source>
</evidence>
<protein>
    <recommendedName>
        <fullName evidence="15">Peptide hydrolase</fullName>
        <ecNumber evidence="15">3.4.-.-</ecNumber>
    </recommendedName>
</protein>
<evidence type="ECO:0000256" key="4">
    <source>
        <dbReference type="ARBA" id="ARBA00010918"/>
    </source>
</evidence>
<dbReference type="InterPro" id="IPR007484">
    <property type="entry name" value="Peptidase_M28"/>
</dbReference>
<evidence type="ECO:0000256" key="16">
    <source>
        <dbReference type="SAM" id="MobiDB-lite"/>
    </source>
</evidence>
<keyword evidence="11 17" id="KW-1133">Transmembrane helix</keyword>
<evidence type="ECO:0000256" key="1">
    <source>
        <dbReference type="ARBA" id="ARBA00001947"/>
    </source>
</evidence>
<dbReference type="InterPro" id="IPR048024">
    <property type="entry name" value="Fxna-like_M28_dom"/>
</dbReference>
<feature type="transmembrane region" description="Helical" evidence="17">
    <location>
        <begin position="460"/>
        <end position="486"/>
    </location>
</feature>
<comment type="function">
    <text evidence="2">May be involved in vacuolar sorting and osmoregulation.</text>
</comment>
<feature type="transmembrane region" description="Helical" evidence="17">
    <location>
        <begin position="498"/>
        <end position="520"/>
    </location>
</feature>
<evidence type="ECO:0000256" key="7">
    <source>
        <dbReference type="ARBA" id="ARBA00022692"/>
    </source>
</evidence>
<evidence type="ECO:0000256" key="10">
    <source>
        <dbReference type="ARBA" id="ARBA00022833"/>
    </source>
</evidence>
<keyword evidence="7 17" id="KW-0812">Transmembrane</keyword>
<feature type="domain" description="Vacuolar membrane protease C-terminal" evidence="19">
    <location>
        <begin position="824"/>
        <end position="1032"/>
    </location>
</feature>
<dbReference type="Gene3D" id="3.40.630.10">
    <property type="entry name" value="Zn peptidases"/>
    <property type="match status" value="1"/>
</dbReference>
<evidence type="ECO:0000256" key="9">
    <source>
        <dbReference type="ARBA" id="ARBA00022801"/>
    </source>
</evidence>
<dbReference type="InterPro" id="IPR045175">
    <property type="entry name" value="M28_fam"/>
</dbReference>
<keyword evidence="9 15" id="KW-0378">Hydrolase</keyword>
<keyword evidence="12" id="KW-0482">Metalloprotease</keyword>
<dbReference type="InterPro" id="IPR053976">
    <property type="entry name" value="PFF1_TM"/>
</dbReference>
<keyword evidence="5" id="KW-0926">Vacuole</keyword>
<comment type="subcellular location">
    <subcellularLocation>
        <location evidence="3">Vacuole membrane</location>
        <topology evidence="3">Multi-pass membrane protein</topology>
    </subcellularLocation>
</comment>
<evidence type="ECO:0000256" key="3">
    <source>
        <dbReference type="ARBA" id="ARBA00004128"/>
    </source>
</evidence>
<dbReference type="EC" id="3.4.-.-" evidence="15"/>
<evidence type="ECO:0000256" key="5">
    <source>
        <dbReference type="ARBA" id="ARBA00022554"/>
    </source>
</evidence>
<dbReference type="SUPFAM" id="SSF53187">
    <property type="entry name" value="Zn-dependent exopeptidases"/>
    <property type="match status" value="1"/>
</dbReference>
<comment type="caution">
    <text evidence="21">The sequence shown here is derived from an EMBL/GenBank/DDBJ whole genome shotgun (WGS) entry which is preliminary data.</text>
</comment>
<keyword evidence="14" id="KW-0325">Glycoprotein</keyword>
<dbReference type="PANTHER" id="PTHR12147:SF58">
    <property type="entry name" value="VACUOLAR MEMBRANE PROTEASE"/>
    <property type="match status" value="1"/>
</dbReference>
<dbReference type="Pfam" id="PF22250">
    <property type="entry name" value="PFF1_C"/>
    <property type="match status" value="1"/>
</dbReference>
<keyword evidence="13 17" id="KW-0472">Membrane</keyword>
<keyword evidence="22" id="KW-1185">Reference proteome</keyword>
<feature type="transmembrane region" description="Helical" evidence="17">
    <location>
        <begin position="745"/>
        <end position="765"/>
    </location>
</feature>
<dbReference type="Pfam" id="PF22251">
    <property type="entry name" value="PFF1_TM"/>
    <property type="match status" value="1"/>
</dbReference>
<proteinExistence type="inferred from homology"/>
<sequence length="1039" mass="114339">MTASMTSPQQLQVVPAQHACQWLSAAVPLLDTARSADMGRLTSWLKAPFHFTSPSVTALAGLIYVVIFASVLYTDELTGVPKNTKGLDVDRAYADLHQITVRPHPYLSHANDDVRAYLLSQLAPIAAQHEHVHLSDDLTSNASFVSPGILKGQTRTGIYFEGTNILVKIDGTDTPLADPEGQHDGVLFSAHYDSVSTAPGATDDGMGVVTLVELARYLAVPEHRPRRTAVFFWNNGEEDGLNGAYMYWKHPWSNLTATFLNLEGAAAGGRPVLFRSTSQTVTRAYASKAISHLQADVLTGDAFKRGVVRSGTDYQVYAVGLKGARSPMNGLDVAFYKNRAFYHTPRDSIPGMRYGEGKKALWAMLETARGAGLALLNDDDTTGDDGSQGVYFDLFRTTLVLFSMTALFVVNVVLLVVGPIVTIVLFVFLVVTTKRSGSGHVAEDEVPATKWHKVKKASRVILGWGRFWIALIVGILAHVGLVAGYINVNPYVVHAHPYVVLGTFLSLSYVAIAGPLQLLQRFIPTSPSSQKLVLLLEHYFLTWVLLVVATVQVREHGLGGVYWITAWNLTAWLAVGTALGEGAVGGWRGSERGRKAGLDLSIENDQDETAGSERRFVRGLRYDAPPDREDEEHGENGREDSGDEGDVVETDPTEITPLVRQQRRSLETGAEDPKYDEYGWWILQMVFAVPVLATLLFQLEYLLLQALMNTLVDGSSALNLYGCLSALSLMIFLPIAPFAHRLHHWLTVVVLVVFALTLITSWTIFPFSQERPFKIFFQQQVEIVTSSETQTRSTPLAFNSQNADTIGMAGVPAAASSTDVRVWTVLTGLSGFVDRRIVPELPSSWGKDVQCTQNTVLKPGLLDCRWESDLVPSPGGGDDRDVRWLDVETTRLNGTSGLVSLKGTNTRGCRLYFDRPVTYYKIHDVDDADEPETKATGEFLPGYEMPEEGVRDIKLWSREWEREFRVEVGWKGDSEDGFVQDTMGGRAACEWAEYASASDGMGQNGLIPALEEVKAFLPLWAQPTKTTDGLVEAWTRFSI</sequence>
<dbReference type="RefSeq" id="XP_047776345.1">
    <property type="nucleotide sequence ID" value="XM_047924504.1"/>
</dbReference>
<dbReference type="EMBL" id="JADCUA010000018">
    <property type="protein sequence ID" value="KAH9833605.1"/>
    <property type="molecule type" value="Genomic_DNA"/>
</dbReference>
<evidence type="ECO:0000256" key="2">
    <source>
        <dbReference type="ARBA" id="ARBA00003273"/>
    </source>
</evidence>
<keyword evidence="8 15" id="KW-0479">Metal-binding</keyword>
<evidence type="ECO:0000256" key="8">
    <source>
        <dbReference type="ARBA" id="ARBA00022723"/>
    </source>
</evidence>
<dbReference type="CDD" id="cd03875">
    <property type="entry name" value="M28_Fxna_like"/>
    <property type="match status" value="1"/>
</dbReference>
<feature type="transmembrane region" description="Helical" evidence="17">
    <location>
        <begin position="678"/>
        <end position="697"/>
    </location>
</feature>
<gene>
    <name evidence="21" type="ORF">C8Q71DRAFT_774134</name>
</gene>
<evidence type="ECO:0000256" key="12">
    <source>
        <dbReference type="ARBA" id="ARBA00023049"/>
    </source>
</evidence>
<dbReference type="InterPro" id="IPR053975">
    <property type="entry name" value="PFF1_C"/>
</dbReference>
<feature type="domain" description="Vacuolar membrane protease transmembrane" evidence="20">
    <location>
        <begin position="466"/>
        <end position="744"/>
    </location>
</feature>
<dbReference type="Proteomes" id="UP000814176">
    <property type="component" value="Unassembled WGS sequence"/>
</dbReference>
<evidence type="ECO:0000256" key="17">
    <source>
        <dbReference type="SAM" id="Phobius"/>
    </source>
</evidence>
<comment type="cofactor">
    <cofactor evidence="1">
        <name>Zn(2+)</name>
        <dbReference type="ChEBI" id="CHEBI:29105"/>
    </cofactor>
</comment>
<keyword evidence="6 15" id="KW-0645">Protease</keyword>
<evidence type="ECO:0000259" key="20">
    <source>
        <dbReference type="Pfam" id="PF22251"/>
    </source>
</evidence>
<dbReference type="Pfam" id="PF04389">
    <property type="entry name" value="Peptidase_M28"/>
    <property type="match status" value="1"/>
</dbReference>
<organism evidence="21 22">
    <name type="scientific">Rhodofomes roseus</name>
    <dbReference type="NCBI Taxonomy" id="34475"/>
    <lineage>
        <taxon>Eukaryota</taxon>
        <taxon>Fungi</taxon>
        <taxon>Dikarya</taxon>
        <taxon>Basidiomycota</taxon>
        <taxon>Agaricomycotina</taxon>
        <taxon>Agaricomycetes</taxon>
        <taxon>Polyporales</taxon>
        <taxon>Rhodofomes</taxon>
    </lineage>
</organism>
<evidence type="ECO:0000256" key="15">
    <source>
        <dbReference type="RuleBase" id="RU361240"/>
    </source>
</evidence>
<evidence type="ECO:0000259" key="18">
    <source>
        <dbReference type="Pfam" id="PF04389"/>
    </source>
</evidence>
<evidence type="ECO:0000256" key="6">
    <source>
        <dbReference type="ARBA" id="ARBA00022670"/>
    </source>
</evidence>